<organism evidence="1 2">
    <name type="scientific">Arabis nemorensis</name>
    <dbReference type="NCBI Taxonomy" id="586526"/>
    <lineage>
        <taxon>Eukaryota</taxon>
        <taxon>Viridiplantae</taxon>
        <taxon>Streptophyta</taxon>
        <taxon>Embryophyta</taxon>
        <taxon>Tracheophyta</taxon>
        <taxon>Spermatophyta</taxon>
        <taxon>Magnoliopsida</taxon>
        <taxon>eudicotyledons</taxon>
        <taxon>Gunneridae</taxon>
        <taxon>Pentapetalae</taxon>
        <taxon>rosids</taxon>
        <taxon>malvids</taxon>
        <taxon>Brassicales</taxon>
        <taxon>Brassicaceae</taxon>
        <taxon>Arabideae</taxon>
        <taxon>Arabis</taxon>
    </lineage>
</organism>
<reference evidence="1" key="1">
    <citation type="submission" date="2019-07" db="EMBL/GenBank/DDBJ databases">
        <authorList>
            <person name="Dittberner H."/>
        </authorList>
    </citation>
    <scope>NUCLEOTIDE SEQUENCE [LARGE SCALE GENOMIC DNA]</scope>
</reference>
<gene>
    <name evidence="1" type="ORF">ANE_LOCUS9623</name>
</gene>
<dbReference type="Proteomes" id="UP000489600">
    <property type="component" value="Unassembled WGS sequence"/>
</dbReference>
<evidence type="ECO:0000313" key="2">
    <source>
        <dbReference type="Proteomes" id="UP000489600"/>
    </source>
</evidence>
<name>A0A565BC26_9BRAS</name>
<comment type="caution">
    <text evidence="1">The sequence shown here is derived from an EMBL/GenBank/DDBJ whole genome shotgun (WGS) entry which is preliminary data.</text>
</comment>
<protein>
    <submittedName>
        <fullName evidence="1">Uncharacterized protein</fullName>
    </submittedName>
</protein>
<accession>A0A565BC26</accession>
<dbReference type="AlphaFoldDB" id="A0A565BC26"/>
<keyword evidence="2" id="KW-1185">Reference proteome</keyword>
<sequence>MLGESDGEMSLETIILRLEAERGVVAVSAFDAPPPIIPEESLKPHRSSDFAYSNIHDLTYVISLEETKKKIKPEVVFRHESG</sequence>
<proteinExistence type="predicted"/>
<evidence type="ECO:0000313" key="1">
    <source>
        <dbReference type="EMBL" id="VVA99178.1"/>
    </source>
</evidence>
<dbReference type="EMBL" id="CABITT030000003">
    <property type="protein sequence ID" value="VVA99178.1"/>
    <property type="molecule type" value="Genomic_DNA"/>
</dbReference>